<accession>F8FID6</accession>
<dbReference type="AlphaFoldDB" id="F8FID6"/>
<name>F8FID6_PAEMK</name>
<dbReference type="Gene3D" id="1.25.40.750">
    <property type="entry name" value="Domain of unknown function DUF5071"/>
    <property type="match status" value="1"/>
</dbReference>
<organism evidence="2 3">
    <name type="scientific">Paenibacillus mucilaginosus (strain KNP414)</name>
    <dbReference type="NCBI Taxonomy" id="1036673"/>
    <lineage>
        <taxon>Bacteria</taxon>
        <taxon>Bacillati</taxon>
        <taxon>Bacillota</taxon>
        <taxon>Bacilli</taxon>
        <taxon>Bacillales</taxon>
        <taxon>Paenibacillaceae</taxon>
        <taxon>Paenibacillus</taxon>
    </lineage>
</organism>
<evidence type="ECO:0000313" key="2">
    <source>
        <dbReference type="EMBL" id="AEI44679.1"/>
    </source>
</evidence>
<dbReference type="KEGG" id="pms:KNP414_06155"/>
<dbReference type="InterPro" id="IPR038692">
    <property type="entry name" value="Cthe_2751_sf"/>
</dbReference>
<dbReference type="SUPFAM" id="SSF48371">
    <property type="entry name" value="ARM repeat"/>
    <property type="match status" value="1"/>
</dbReference>
<dbReference type="CDD" id="cd11743">
    <property type="entry name" value="Cthe_2751_like"/>
    <property type="match status" value="1"/>
</dbReference>
<dbReference type="Pfam" id="PF16804">
    <property type="entry name" value="DUF5071"/>
    <property type="match status" value="1"/>
</dbReference>
<reference evidence="2 3" key="2">
    <citation type="journal article" date="2013" name="Genome Announc.">
        <title>Genome Sequence of Growth-Improving Paenibacillus mucilaginosus Strain KNP414.</title>
        <authorList>
            <person name="Lu J.J."/>
            <person name="Wang J.F."/>
            <person name="Hu X.F."/>
        </authorList>
    </citation>
    <scope>NUCLEOTIDE SEQUENCE [LARGE SCALE GENOMIC DNA]</scope>
    <source>
        <strain evidence="2 3">KNP414</strain>
    </source>
</reference>
<proteinExistence type="predicted"/>
<dbReference type="InterPro" id="IPR016024">
    <property type="entry name" value="ARM-type_fold"/>
</dbReference>
<evidence type="ECO:0000313" key="3">
    <source>
        <dbReference type="Proteomes" id="UP000006620"/>
    </source>
</evidence>
<dbReference type="Proteomes" id="UP000006620">
    <property type="component" value="Chromosome"/>
</dbReference>
<feature type="domain" description="DUF5071" evidence="1">
    <location>
        <begin position="8"/>
        <end position="125"/>
    </location>
</feature>
<evidence type="ECO:0000259" key="1">
    <source>
        <dbReference type="Pfam" id="PF16804"/>
    </source>
</evidence>
<dbReference type="EMBL" id="CP002869">
    <property type="protein sequence ID" value="AEI44679.1"/>
    <property type="molecule type" value="Genomic_DNA"/>
</dbReference>
<gene>
    <name evidence="2" type="ordered locus">KNP414_06155</name>
</gene>
<reference evidence="3" key="1">
    <citation type="submission" date="2011-06" db="EMBL/GenBank/DDBJ databases">
        <title>Complete genome sequence of Paenibacillus mucilaginosus KNP414.</title>
        <authorList>
            <person name="Wang J."/>
            <person name="Hu S."/>
            <person name="Hu X."/>
            <person name="Zhang B."/>
            <person name="Dong D."/>
            <person name="Zhang S."/>
            <person name="Zhao K."/>
            <person name="Wu D."/>
        </authorList>
    </citation>
    <scope>NUCLEOTIDE SEQUENCE [LARGE SCALE GENOMIC DNA]</scope>
    <source>
        <strain evidence="3">KNP414</strain>
    </source>
</reference>
<protein>
    <recommendedName>
        <fullName evidence="1">DUF5071 domain-containing protein</fullName>
    </recommendedName>
</protein>
<dbReference type="PATRIC" id="fig|1036673.3.peg.5720"/>
<sequence length="131" mass="15738">MDHLREYLPKDKHDFESVAVLKGLEREKITELIPNLLEWLRDMNWPIAAEIARLLLRYPEEVIPHLWMVLRSGDEIWKYWCLEYLVGELPRIHFLVFKEELERIANQPTRGEELEEVHSAARRVLEFFGTN</sequence>
<dbReference type="HOGENOM" id="CLU_124546_0_0_9"/>
<dbReference type="RefSeq" id="WP_013919823.1">
    <property type="nucleotide sequence ID" value="NC_015690.1"/>
</dbReference>
<dbReference type="InterPro" id="IPR031837">
    <property type="entry name" value="DUF5071"/>
</dbReference>